<evidence type="ECO:0000313" key="3">
    <source>
        <dbReference type="Proteomes" id="UP001598673"/>
    </source>
</evidence>
<dbReference type="EC" id="2.5.1.15" evidence="2"/>
<proteinExistence type="predicted"/>
<dbReference type="InterPro" id="IPR000489">
    <property type="entry name" value="Pterin-binding_dom"/>
</dbReference>
<dbReference type="RefSeq" id="WP_307876964.1">
    <property type="nucleotide sequence ID" value="NZ_JANBBF010000012.1"/>
</dbReference>
<feature type="domain" description="Pterin-binding" evidence="1">
    <location>
        <begin position="1"/>
        <end position="107"/>
    </location>
</feature>
<protein>
    <submittedName>
        <fullName evidence="2">Dihydropteroate synthase</fullName>
        <ecNumber evidence="2">2.5.1.15</ecNumber>
    </submittedName>
</protein>
<dbReference type="Pfam" id="PF00809">
    <property type="entry name" value="Pterin_bind"/>
    <property type="match status" value="1"/>
</dbReference>
<accession>A0ABW6G0S8</accession>
<reference evidence="2 3" key="1">
    <citation type="submission" date="2024-09" db="EMBL/GenBank/DDBJ databases">
        <title>The Natural Products Discovery Center: Release of the First 8490 Sequenced Strains for Exploring Actinobacteria Biosynthetic Diversity.</title>
        <authorList>
            <person name="Kalkreuter E."/>
            <person name="Kautsar S.A."/>
            <person name="Yang D."/>
            <person name="Bader C.D."/>
            <person name="Teijaro C.N."/>
            <person name="Fluegel L."/>
            <person name="Davis C.M."/>
            <person name="Simpson J.R."/>
            <person name="Lauterbach L."/>
            <person name="Steele A.D."/>
            <person name="Gui C."/>
            <person name="Meng S."/>
            <person name="Li G."/>
            <person name="Viehrig K."/>
            <person name="Ye F."/>
            <person name="Su P."/>
            <person name="Kiefer A.F."/>
            <person name="Nichols A."/>
            <person name="Cepeda A.J."/>
            <person name="Yan W."/>
            <person name="Fan B."/>
            <person name="Jiang Y."/>
            <person name="Adhikari A."/>
            <person name="Zheng C.-J."/>
            <person name="Schuster L."/>
            <person name="Cowan T.M."/>
            <person name="Smanski M.J."/>
            <person name="Chevrette M.G."/>
            <person name="De Carvalho L.P.S."/>
            <person name="Shen B."/>
        </authorList>
    </citation>
    <scope>NUCLEOTIDE SEQUENCE [LARGE SCALE GENOMIC DNA]</scope>
    <source>
        <strain evidence="2 3">NPDC060353</strain>
    </source>
</reference>
<dbReference type="PROSITE" id="PS50972">
    <property type="entry name" value="PTERIN_BINDING"/>
    <property type="match status" value="1"/>
</dbReference>
<dbReference type="Gene3D" id="3.20.20.20">
    <property type="entry name" value="Dihydropteroate synthase-like"/>
    <property type="match status" value="1"/>
</dbReference>
<dbReference type="InterPro" id="IPR045031">
    <property type="entry name" value="DHP_synth-like"/>
</dbReference>
<comment type="caution">
    <text evidence="2">The sequence shown here is derived from an EMBL/GenBank/DDBJ whole genome shotgun (WGS) entry which is preliminary data.</text>
</comment>
<name>A0ABW6G0S8_9PSEU</name>
<dbReference type="Proteomes" id="UP001598673">
    <property type="component" value="Unassembled WGS sequence"/>
</dbReference>
<keyword evidence="2" id="KW-0808">Transferase</keyword>
<dbReference type="GO" id="GO:0004156">
    <property type="term" value="F:dihydropteroate synthase activity"/>
    <property type="evidence" value="ECO:0007669"/>
    <property type="project" value="UniProtKB-EC"/>
</dbReference>
<dbReference type="EMBL" id="JBHXCV010000003">
    <property type="protein sequence ID" value="MFD6792796.1"/>
    <property type="molecule type" value="Genomic_DNA"/>
</dbReference>
<organism evidence="2 3">
    <name type="scientific">Prauserella salsuginis</name>
    <dbReference type="NCBI Taxonomy" id="387889"/>
    <lineage>
        <taxon>Bacteria</taxon>
        <taxon>Bacillati</taxon>
        <taxon>Actinomycetota</taxon>
        <taxon>Actinomycetes</taxon>
        <taxon>Pseudonocardiales</taxon>
        <taxon>Pseudonocardiaceae</taxon>
        <taxon>Prauserella</taxon>
        <taxon>Prauserella salsuginis group</taxon>
    </lineage>
</organism>
<dbReference type="InterPro" id="IPR011005">
    <property type="entry name" value="Dihydropteroate_synth-like_sf"/>
</dbReference>
<sequence>MYATAVYQDVVSEVAEELRIREDAAVAGGCSGPNRSGAGLGFAESPDHNWTLLAHLDELLSLGFPVVVGSSHKSFLAGVLAGARADGPARLRVLAAQAGARVSASTM</sequence>
<dbReference type="PANTHER" id="PTHR20941">
    <property type="entry name" value="FOLATE SYNTHESIS PROTEINS"/>
    <property type="match status" value="1"/>
</dbReference>
<dbReference type="SUPFAM" id="SSF51717">
    <property type="entry name" value="Dihydropteroate synthetase-like"/>
    <property type="match status" value="1"/>
</dbReference>
<gene>
    <name evidence="2" type="ORF">ACFWGY_05620</name>
</gene>
<evidence type="ECO:0000259" key="1">
    <source>
        <dbReference type="PROSITE" id="PS50972"/>
    </source>
</evidence>
<evidence type="ECO:0000313" key="2">
    <source>
        <dbReference type="EMBL" id="MFD6792796.1"/>
    </source>
</evidence>
<keyword evidence="3" id="KW-1185">Reference proteome</keyword>
<dbReference type="PANTHER" id="PTHR20941:SF1">
    <property type="entry name" value="FOLIC ACID SYNTHESIS PROTEIN FOL1"/>
    <property type="match status" value="1"/>
</dbReference>